<dbReference type="Gene3D" id="3.10.290.10">
    <property type="entry name" value="RNA-binding S4 domain"/>
    <property type="match status" value="1"/>
</dbReference>
<accession>I9NU67</accession>
<sequence>MEEIGISTTTIQLDQFLKWAGIIESGGQVKLLIEDGLVFINGTQIHERRKKIQPGDIVEITDIGKWKVTTE</sequence>
<dbReference type="Pfam" id="PF13275">
    <property type="entry name" value="S4_2"/>
    <property type="match status" value="1"/>
</dbReference>
<reference evidence="2 3" key="1">
    <citation type="journal article" date="2015" name="Genome Announc.">
        <title>Complete Genome Sequence of Pelosinus fermentans JBW45, a Member of a Remarkably Competitive Group of Negativicutes in the Firmicutes Phylum.</title>
        <authorList>
            <person name="De Leon K.B."/>
            <person name="Utturkar S.M."/>
            <person name="Camilleri L.B."/>
            <person name="Elias D.A."/>
            <person name="Arkin A.P."/>
            <person name="Fields M.W."/>
            <person name="Brown S.D."/>
            <person name="Wall J.D."/>
        </authorList>
    </citation>
    <scope>NUCLEOTIDE SEQUENCE [LARGE SCALE GENOMIC DNA]</scope>
    <source>
        <strain evidence="2 3">JBW45</strain>
    </source>
</reference>
<dbReference type="CDD" id="cd00165">
    <property type="entry name" value="S4"/>
    <property type="match status" value="1"/>
</dbReference>
<evidence type="ECO:0000313" key="2">
    <source>
        <dbReference type="EMBL" id="AJQ25360.1"/>
    </source>
</evidence>
<name>I9NU67_9FIRM</name>
<dbReference type="OrthoDB" id="9811532at2"/>
<dbReference type="InterPro" id="IPR036986">
    <property type="entry name" value="S4_RNA-bd_sf"/>
</dbReference>
<reference evidence="3" key="2">
    <citation type="submission" date="2015-02" db="EMBL/GenBank/DDBJ databases">
        <title>Complete Genome Sequence of Pelosinus fermentans JBW45.</title>
        <authorList>
            <person name="De Leon K.B."/>
            <person name="Utturkar S.M."/>
            <person name="Camilleri L.B."/>
            <person name="Arkin A.P."/>
            <person name="Fields M.W."/>
            <person name="Brown S.D."/>
            <person name="Wall J.D."/>
        </authorList>
    </citation>
    <scope>NUCLEOTIDE SEQUENCE [LARGE SCALE GENOMIC DNA]</scope>
    <source>
        <strain evidence="3">JBW45</strain>
    </source>
</reference>
<protein>
    <submittedName>
        <fullName evidence="2">Putative RNA binding protein</fullName>
    </submittedName>
</protein>
<dbReference type="EMBL" id="CP010978">
    <property type="protein sequence ID" value="AJQ25360.1"/>
    <property type="molecule type" value="Genomic_DNA"/>
</dbReference>
<evidence type="ECO:0000313" key="3">
    <source>
        <dbReference type="Proteomes" id="UP000005361"/>
    </source>
</evidence>
<dbReference type="SUPFAM" id="SSF55174">
    <property type="entry name" value="Alpha-L RNA-binding motif"/>
    <property type="match status" value="1"/>
</dbReference>
<gene>
    <name evidence="2" type="ORF">JBW_00003</name>
</gene>
<organism evidence="2 3">
    <name type="scientific">Pelosinus fermentans JBW45</name>
    <dbReference type="NCBI Taxonomy" id="1192197"/>
    <lineage>
        <taxon>Bacteria</taxon>
        <taxon>Bacillati</taxon>
        <taxon>Bacillota</taxon>
        <taxon>Negativicutes</taxon>
        <taxon>Selenomonadales</taxon>
        <taxon>Sporomusaceae</taxon>
        <taxon>Pelosinus</taxon>
    </lineage>
</organism>
<evidence type="ECO:0000256" key="1">
    <source>
        <dbReference type="PROSITE-ProRule" id="PRU00182"/>
    </source>
</evidence>
<dbReference type="AlphaFoldDB" id="I9NU67"/>
<dbReference type="Proteomes" id="UP000005361">
    <property type="component" value="Chromosome"/>
</dbReference>
<dbReference type="PROSITE" id="PS50889">
    <property type="entry name" value="S4"/>
    <property type="match status" value="1"/>
</dbReference>
<proteinExistence type="predicted"/>
<dbReference type="HOGENOM" id="CLU_127162_4_0_9"/>
<dbReference type="GO" id="GO:0003723">
    <property type="term" value="F:RNA binding"/>
    <property type="evidence" value="ECO:0007669"/>
    <property type="project" value="UniProtKB-KW"/>
</dbReference>
<dbReference type="KEGG" id="pft:JBW_00003"/>
<dbReference type="STRING" id="1192197.JBW_00003"/>
<dbReference type="RefSeq" id="WP_007954674.1">
    <property type="nucleotide sequence ID" value="NZ_CP010978.1"/>
</dbReference>
<keyword evidence="1" id="KW-0694">RNA-binding</keyword>